<reference evidence="4 5" key="1">
    <citation type="journal article" date="2011" name="Science">
        <title>The Selaginella genome identifies genetic changes associated with the evolution of vascular plants.</title>
        <authorList>
            <person name="Banks J.A."/>
            <person name="Nishiyama T."/>
            <person name="Hasebe M."/>
            <person name="Bowman J.L."/>
            <person name="Gribskov M."/>
            <person name="dePamphilis C."/>
            <person name="Albert V.A."/>
            <person name="Aono N."/>
            <person name="Aoyama T."/>
            <person name="Ambrose B.A."/>
            <person name="Ashton N.W."/>
            <person name="Axtell M.J."/>
            <person name="Barker E."/>
            <person name="Barker M.S."/>
            <person name="Bennetzen J.L."/>
            <person name="Bonawitz N.D."/>
            <person name="Chapple C."/>
            <person name="Cheng C."/>
            <person name="Correa L.G."/>
            <person name="Dacre M."/>
            <person name="DeBarry J."/>
            <person name="Dreyer I."/>
            <person name="Elias M."/>
            <person name="Engstrom E.M."/>
            <person name="Estelle M."/>
            <person name="Feng L."/>
            <person name="Finet C."/>
            <person name="Floyd S.K."/>
            <person name="Frommer W.B."/>
            <person name="Fujita T."/>
            <person name="Gramzow L."/>
            <person name="Gutensohn M."/>
            <person name="Harholt J."/>
            <person name="Hattori M."/>
            <person name="Heyl A."/>
            <person name="Hirai T."/>
            <person name="Hiwatashi Y."/>
            <person name="Ishikawa M."/>
            <person name="Iwata M."/>
            <person name="Karol K.G."/>
            <person name="Koehler B."/>
            <person name="Kolukisaoglu U."/>
            <person name="Kubo M."/>
            <person name="Kurata T."/>
            <person name="Lalonde S."/>
            <person name="Li K."/>
            <person name="Li Y."/>
            <person name="Litt A."/>
            <person name="Lyons E."/>
            <person name="Manning G."/>
            <person name="Maruyama T."/>
            <person name="Michael T.P."/>
            <person name="Mikami K."/>
            <person name="Miyazaki S."/>
            <person name="Morinaga S."/>
            <person name="Murata T."/>
            <person name="Mueller-Roeber B."/>
            <person name="Nelson D.R."/>
            <person name="Obara M."/>
            <person name="Oguri Y."/>
            <person name="Olmstead R.G."/>
            <person name="Onodera N."/>
            <person name="Petersen B.L."/>
            <person name="Pils B."/>
            <person name="Prigge M."/>
            <person name="Rensing S.A."/>
            <person name="Riano-Pachon D.M."/>
            <person name="Roberts A.W."/>
            <person name="Sato Y."/>
            <person name="Scheller H.V."/>
            <person name="Schulz B."/>
            <person name="Schulz C."/>
            <person name="Shakirov E.V."/>
            <person name="Shibagaki N."/>
            <person name="Shinohara N."/>
            <person name="Shippen D.E."/>
            <person name="Soerensen I."/>
            <person name="Sotooka R."/>
            <person name="Sugimoto N."/>
            <person name="Sugita M."/>
            <person name="Sumikawa N."/>
            <person name="Tanurdzic M."/>
            <person name="Theissen G."/>
            <person name="Ulvskov P."/>
            <person name="Wakazuki S."/>
            <person name="Weng J.K."/>
            <person name="Willats W.W."/>
            <person name="Wipf D."/>
            <person name="Wolf P.G."/>
            <person name="Yang L."/>
            <person name="Zimmer A.D."/>
            <person name="Zhu Q."/>
            <person name="Mitros T."/>
            <person name="Hellsten U."/>
            <person name="Loque D."/>
            <person name="Otillar R."/>
            <person name="Salamov A."/>
            <person name="Schmutz J."/>
            <person name="Shapiro H."/>
            <person name="Lindquist E."/>
            <person name="Lucas S."/>
            <person name="Rokhsar D."/>
            <person name="Grigoriev I.V."/>
        </authorList>
    </citation>
    <scope>NUCLEOTIDE SEQUENCE [LARGE SCALE GENOMIC DNA]</scope>
</reference>
<protein>
    <submittedName>
        <fullName evidence="4">Uncharacterized protein</fullName>
    </submittedName>
</protein>
<dbReference type="PANTHER" id="PTHR11525:SF0">
    <property type="entry name" value="FARNESYL PYROPHOSPHATE SYNTHASE"/>
    <property type="match status" value="1"/>
</dbReference>
<sequence length="211" mass="24517">MSSSSKRKLNQGLSVIDNLVLLKSKDELSQDEIKQAFALGWWVGIIAVNNALLLTNHVPRILRKYFHGQWYYFDLRELFDEEVLFDSINIHNVCLCNYLRIVKFKTVFYSLYLPASKSDIINQVIEIVINILTLLARLAPCCFVLHVKLIEYQKARLKSNYGKKGNACIKEVKKVAFLEYEQTSYRRILCTIDQEKSTHLQVCGVLEFITF</sequence>
<dbReference type="InterPro" id="IPR039702">
    <property type="entry name" value="FPS1-like"/>
</dbReference>
<proteinExistence type="predicted"/>
<dbReference type="Proteomes" id="UP000001514">
    <property type="component" value="Unassembled WGS sequence"/>
</dbReference>
<name>D8SGZ0_SELML</name>
<dbReference type="InParanoid" id="D8SGZ0"/>
<evidence type="ECO:0000313" key="5">
    <source>
        <dbReference type="Proteomes" id="UP000001514"/>
    </source>
</evidence>
<dbReference type="EMBL" id="GL377619">
    <property type="protein sequence ID" value="EFJ16430.1"/>
    <property type="molecule type" value="Genomic_DNA"/>
</dbReference>
<dbReference type="eggNOG" id="KOG0711">
    <property type="taxonomic scope" value="Eukaryota"/>
</dbReference>
<dbReference type="GO" id="GO:0005737">
    <property type="term" value="C:cytoplasm"/>
    <property type="evidence" value="ECO:0000318"/>
    <property type="project" value="GO_Central"/>
</dbReference>
<dbReference type="GO" id="GO:0004337">
    <property type="term" value="F:(2E,6E)-farnesyl diphosphate synthase activity"/>
    <property type="evidence" value="ECO:0000318"/>
    <property type="project" value="GO_Central"/>
</dbReference>
<gene>
    <name evidence="4" type="ORF">SELMODRAFT_234027</name>
</gene>
<dbReference type="Gramene" id="EFJ16430">
    <property type="protein sequence ID" value="EFJ16430"/>
    <property type="gene ID" value="SELMODRAFT_234027"/>
</dbReference>
<dbReference type="GO" id="GO:0045337">
    <property type="term" value="P:farnesyl diphosphate biosynthetic process"/>
    <property type="evidence" value="ECO:0000318"/>
    <property type="project" value="GO_Central"/>
</dbReference>
<accession>D8SGZ0</accession>
<keyword evidence="2" id="KW-0479">Metal-binding</keyword>
<dbReference type="PANTHER" id="PTHR11525">
    <property type="entry name" value="FARNESYL-PYROPHOSPHATE SYNTHETASE"/>
    <property type="match status" value="1"/>
</dbReference>
<dbReference type="STRING" id="88036.D8SGZ0"/>
<keyword evidence="5" id="KW-1185">Reference proteome</keyword>
<dbReference type="GO" id="GO:0046872">
    <property type="term" value="F:metal ion binding"/>
    <property type="evidence" value="ECO:0007669"/>
    <property type="project" value="UniProtKB-KW"/>
</dbReference>
<dbReference type="KEGG" id="smo:SELMODRAFT_234027"/>
<organism evidence="5">
    <name type="scientific">Selaginella moellendorffii</name>
    <name type="common">Spikemoss</name>
    <dbReference type="NCBI Taxonomy" id="88036"/>
    <lineage>
        <taxon>Eukaryota</taxon>
        <taxon>Viridiplantae</taxon>
        <taxon>Streptophyta</taxon>
        <taxon>Embryophyta</taxon>
        <taxon>Tracheophyta</taxon>
        <taxon>Lycopodiopsida</taxon>
        <taxon>Selaginellales</taxon>
        <taxon>Selaginellaceae</taxon>
        <taxon>Selaginella</taxon>
    </lineage>
</organism>
<evidence type="ECO:0000256" key="3">
    <source>
        <dbReference type="ARBA" id="ARBA00022842"/>
    </source>
</evidence>
<dbReference type="GO" id="GO:0004161">
    <property type="term" value="F:dimethylallyltranstransferase activity"/>
    <property type="evidence" value="ECO:0000318"/>
    <property type="project" value="GO_Central"/>
</dbReference>
<keyword evidence="1" id="KW-0808">Transferase</keyword>
<dbReference type="HOGENOM" id="CLU_1306689_0_0_1"/>
<keyword evidence="3" id="KW-0460">Magnesium</keyword>
<evidence type="ECO:0000256" key="1">
    <source>
        <dbReference type="ARBA" id="ARBA00022679"/>
    </source>
</evidence>
<dbReference type="AlphaFoldDB" id="D8SGZ0"/>
<evidence type="ECO:0000313" key="4">
    <source>
        <dbReference type="EMBL" id="EFJ16430.1"/>
    </source>
</evidence>
<evidence type="ECO:0000256" key="2">
    <source>
        <dbReference type="ARBA" id="ARBA00022723"/>
    </source>
</evidence>